<keyword evidence="2" id="KW-0732">Signal</keyword>
<feature type="chain" id="PRO_5012820734" description="Short C-terminal domain-containing protein" evidence="2">
    <location>
        <begin position="22"/>
        <end position="110"/>
    </location>
</feature>
<reference evidence="3 4" key="1">
    <citation type="submission" date="2017-02" db="EMBL/GenBank/DDBJ databases">
        <authorList>
            <person name="Peterson S.W."/>
        </authorList>
    </citation>
    <scope>NUCLEOTIDE SEQUENCE [LARGE SCALE GENOMIC DNA]</scope>
    <source>
        <strain evidence="3 4">DSM 18034</strain>
    </source>
</reference>
<evidence type="ECO:0000313" key="4">
    <source>
        <dbReference type="Proteomes" id="UP000189733"/>
    </source>
</evidence>
<dbReference type="Proteomes" id="UP000189733">
    <property type="component" value="Unassembled WGS sequence"/>
</dbReference>
<keyword evidence="1" id="KW-0472">Membrane</keyword>
<dbReference type="AlphaFoldDB" id="A0A1T4VND6"/>
<name>A0A1T4VND6_9BACT</name>
<proteinExistence type="predicted"/>
<feature type="signal peptide" evidence="2">
    <location>
        <begin position="1"/>
        <end position="21"/>
    </location>
</feature>
<dbReference type="RefSeq" id="WP_078683932.1">
    <property type="nucleotide sequence ID" value="NZ_FUYA01000002.1"/>
</dbReference>
<gene>
    <name evidence="3" type="ORF">SAMN02745702_00607</name>
</gene>
<dbReference type="OrthoDB" id="5471551at2"/>
<accession>A0A1T4VND6</accession>
<dbReference type="EMBL" id="FUYA01000002">
    <property type="protein sequence ID" value="SKA66502.1"/>
    <property type="molecule type" value="Genomic_DNA"/>
</dbReference>
<evidence type="ECO:0008006" key="5">
    <source>
        <dbReference type="Google" id="ProtNLM"/>
    </source>
</evidence>
<evidence type="ECO:0000313" key="3">
    <source>
        <dbReference type="EMBL" id="SKA66502.1"/>
    </source>
</evidence>
<protein>
    <recommendedName>
        <fullName evidence="5">Short C-terminal domain-containing protein</fullName>
    </recommendedName>
</protein>
<evidence type="ECO:0000256" key="1">
    <source>
        <dbReference type="SAM" id="Phobius"/>
    </source>
</evidence>
<keyword evidence="1" id="KW-0812">Transmembrane</keyword>
<dbReference type="STRING" id="1121442.SAMN02745702_00607"/>
<keyword evidence="4" id="KW-1185">Reference proteome</keyword>
<organism evidence="3 4">
    <name type="scientific">Desulfobaculum bizertense DSM 18034</name>
    <dbReference type="NCBI Taxonomy" id="1121442"/>
    <lineage>
        <taxon>Bacteria</taxon>
        <taxon>Pseudomonadati</taxon>
        <taxon>Thermodesulfobacteriota</taxon>
        <taxon>Desulfovibrionia</taxon>
        <taxon>Desulfovibrionales</taxon>
        <taxon>Desulfovibrionaceae</taxon>
        <taxon>Desulfobaculum</taxon>
    </lineage>
</organism>
<evidence type="ECO:0000256" key="2">
    <source>
        <dbReference type="SAM" id="SignalP"/>
    </source>
</evidence>
<sequence>MKRFFAAALCLPFLFPRLCMAAQIGEKKPIMGLGVLIAAGMSVAVVLFLRFLFGPKGILRPRDFGTEHIAMRKRHKAERKDLQRRWKRGEIRADEYSAELERIENEEHGA</sequence>
<feature type="transmembrane region" description="Helical" evidence="1">
    <location>
        <begin position="31"/>
        <end position="53"/>
    </location>
</feature>
<keyword evidence="1" id="KW-1133">Transmembrane helix</keyword>